<evidence type="ECO:0000313" key="1">
    <source>
        <dbReference type="EMBL" id="KAH6937397.1"/>
    </source>
</evidence>
<keyword evidence="2" id="KW-1185">Reference proteome</keyword>
<proteinExistence type="predicted"/>
<name>A0ACB7SQC2_HYAAI</name>
<protein>
    <submittedName>
        <fullName evidence="1">Uncharacterized protein</fullName>
    </submittedName>
</protein>
<reference evidence="1" key="1">
    <citation type="submission" date="2020-05" db="EMBL/GenBank/DDBJ databases">
        <title>Large-scale comparative analyses of tick genomes elucidate their genetic diversity and vector capacities.</title>
        <authorList>
            <person name="Jia N."/>
            <person name="Wang J."/>
            <person name="Shi W."/>
            <person name="Du L."/>
            <person name="Sun Y."/>
            <person name="Zhan W."/>
            <person name="Jiang J."/>
            <person name="Wang Q."/>
            <person name="Zhang B."/>
            <person name="Ji P."/>
            <person name="Sakyi L.B."/>
            <person name="Cui X."/>
            <person name="Yuan T."/>
            <person name="Jiang B."/>
            <person name="Yang W."/>
            <person name="Lam T.T.-Y."/>
            <person name="Chang Q."/>
            <person name="Ding S."/>
            <person name="Wang X."/>
            <person name="Zhu J."/>
            <person name="Ruan X."/>
            <person name="Zhao L."/>
            <person name="Wei J."/>
            <person name="Que T."/>
            <person name="Du C."/>
            <person name="Cheng J."/>
            <person name="Dai P."/>
            <person name="Han X."/>
            <person name="Huang E."/>
            <person name="Gao Y."/>
            <person name="Liu J."/>
            <person name="Shao H."/>
            <person name="Ye R."/>
            <person name="Li L."/>
            <person name="Wei W."/>
            <person name="Wang X."/>
            <person name="Wang C."/>
            <person name="Yang T."/>
            <person name="Huo Q."/>
            <person name="Li W."/>
            <person name="Guo W."/>
            <person name="Chen H."/>
            <person name="Zhou L."/>
            <person name="Ni X."/>
            <person name="Tian J."/>
            <person name="Zhou Y."/>
            <person name="Sheng Y."/>
            <person name="Liu T."/>
            <person name="Pan Y."/>
            <person name="Xia L."/>
            <person name="Li J."/>
            <person name="Zhao F."/>
            <person name="Cao W."/>
        </authorList>
    </citation>
    <scope>NUCLEOTIDE SEQUENCE</scope>
    <source>
        <strain evidence="1">Hyas-2018</strain>
    </source>
</reference>
<gene>
    <name evidence="1" type="ORF">HPB50_000044</name>
</gene>
<sequence length="116" mass="13025">MKNCNKLKNSSVSVGEELSLRVRNIQKKLWDTTKSNGDKGEKVTLVHDKIKINVEVYIWDEHKAAKAVVGKEAVVQKTKGLGENEKHFSLVIVNIIARSVVNKTAELEAFILERPT</sequence>
<dbReference type="Proteomes" id="UP000821845">
    <property type="component" value="Chromosome 2"/>
</dbReference>
<evidence type="ECO:0000313" key="2">
    <source>
        <dbReference type="Proteomes" id="UP000821845"/>
    </source>
</evidence>
<dbReference type="EMBL" id="CM023482">
    <property type="protein sequence ID" value="KAH6937397.1"/>
    <property type="molecule type" value="Genomic_DNA"/>
</dbReference>
<organism evidence="1 2">
    <name type="scientific">Hyalomma asiaticum</name>
    <name type="common">Tick</name>
    <dbReference type="NCBI Taxonomy" id="266040"/>
    <lineage>
        <taxon>Eukaryota</taxon>
        <taxon>Metazoa</taxon>
        <taxon>Ecdysozoa</taxon>
        <taxon>Arthropoda</taxon>
        <taxon>Chelicerata</taxon>
        <taxon>Arachnida</taxon>
        <taxon>Acari</taxon>
        <taxon>Parasitiformes</taxon>
        <taxon>Ixodida</taxon>
        <taxon>Ixodoidea</taxon>
        <taxon>Ixodidae</taxon>
        <taxon>Hyalomminae</taxon>
        <taxon>Hyalomma</taxon>
    </lineage>
</organism>
<comment type="caution">
    <text evidence="1">The sequence shown here is derived from an EMBL/GenBank/DDBJ whole genome shotgun (WGS) entry which is preliminary data.</text>
</comment>
<accession>A0ACB7SQC2</accession>